<gene>
    <name evidence="1" type="ORF">EPA93_32575</name>
</gene>
<dbReference type="SUPFAM" id="SSF101478">
    <property type="entry name" value="ADP-ribosylglycohydrolase"/>
    <property type="match status" value="1"/>
</dbReference>
<accession>A0A4P6JXR7</accession>
<dbReference type="InterPro" id="IPR036705">
    <property type="entry name" value="Ribosyl_crysJ1_sf"/>
</dbReference>
<organism evidence="1 2">
    <name type="scientific">Ktedonosporobacter rubrisoli</name>
    <dbReference type="NCBI Taxonomy" id="2509675"/>
    <lineage>
        <taxon>Bacteria</taxon>
        <taxon>Bacillati</taxon>
        <taxon>Chloroflexota</taxon>
        <taxon>Ktedonobacteria</taxon>
        <taxon>Ktedonobacterales</taxon>
        <taxon>Ktedonosporobacteraceae</taxon>
        <taxon>Ktedonosporobacter</taxon>
    </lineage>
</organism>
<sequence length="53" mass="6196">MLLELAIGDAYGAGFEYVDPEMIRRQNNLSHYVKHPRHAIRPGCYTDDTQMWD</sequence>
<keyword evidence="1" id="KW-0378">Hydrolase</keyword>
<evidence type="ECO:0000313" key="2">
    <source>
        <dbReference type="Proteomes" id="UP000290365"/>
    </source>
</evidence>
<dbReference type="AlphaFoldDB" id="A0A4P6JXR7"/>
<dbReference type="EMBL" id="CP035758">
    <property type="protein sequence ID" value="QBD80454.1"/>
    <property type="molecule type" value="Genomic_DNA"/>
</dbReference>
<dbReference type="GO" id="GO:0016787">
    <property type="term" value="F:hydrolase activity"/>
    <property type="evidence" value="ECO:0007669"/>
    <property type="project" value="UniProtKB-KW"/>
</dbReference>
<protein>
    <submittedName>
        <fullName evidence="1">ADP-ribosylglycohydrolase family protein</fullName>
    </submittedName>
</protein>
<name>A0A4P6JXR7_KTERU</name>
<reference evidence="1 2" key="1">
    <citation type="submission" date="2019-01" db="EMBL/GenBank/DDBJ databases">
        <title>Ktedonosporobacter rubrisoli SCAWS-G2.</title>
        <authorList>
            <person name="Huang Y."/>
            <person name="Yan B."/>
        </authorList>
    </citation>
    <scope>NUCLEOTIDE SEQUENCE [LARGE SCALE GENOMIC DNA]</scope>
    <source>
        <strain evidence="1 2">SCAWS-G2</strain>
    </source>
</reference>
<dbReference type="Pfam" id="PF03747">
    <property type="entry name" value="ADP_ribosyl_GH"/>
    <property type="match status" value="1"/>
</dbReference>
<dbReference type="InterPro" id="IPR005502">
    <property type="entry name" value="Ribosyl_crysJ1"/>
</dbReference>
<dbReference type="OrthoDB" id="9798107at2"/>
<dbReference type="Gene3D" id="1.10.4080.10">
    <property type="entry name" value="ADP-ribosylation/Crystallin J1"/>
    <property type="match status" value="1"/>
</dbReference>
<dbReference type="KEGG" id="kbs:EPA93_32575"/>
<dbReference type="Proteomes" id="UP000290365">
    <property type="component" value="Chromosome"/>
</dbReference>
<keyword evidence="2" id="KW-1185">Reference proteome</keyword>
<proteinExistence type="predicted"/>
<evidence type="ECO:0000313" key="1">
    <source>
        <dbReference type="EMBL" id="QBD80454.1"/>
    </source>
</evidence>